<keyword evidence="3" id="KW-1185">Reference proteome</keyword>
<dbReference type="EMBL" id="FQUV01000009">
    <property type="protein sequence ID" value="SHF67460.1"/>
    <property type="molecule type" value="Genomic_DNA"/>
</dbReference>
<evidence type="ECO:0000313" key="2">
    <source>
        <dbReference type="EMBL" id="SHF67460.1"/>
    </source>
</evidence>
<feature type="signal peptide" evidence="1">
    <location>
        <begin position="1"/>
        <end position="24"/>
    </location>
</feature>
<keyword evidence="1" id="KW-0732">Signal</keyword>
<proteinExistence type="predicted"/>
<evidence type="ECO:0000313" key="3">
    <source>
        <dbReference type="Proteomes" id="UP000184144"/>
    </source>
</evidence>
<accession>A0A1M5DKI4</accession>
<gene>
    <name evidence="2" type="ORF">SAMN05444273_10986</name>
</gene>
<dbReference type="Proteomes" id="UP000184144">
    <property type="component" value="Unassembled WGS sequence"/>
</dbReference>
<reference evidence="3" key="1">
    <citation type="submission" date="2016-11" db="EMBL/GenBank/DDBJ databases">
        <authorList>
            <person name="Varghese N."/>
            <person name="Submissions S."/>
        </authorList>
    </citation>
    <scope>NUCLEOTIDE SEQUENCE [LARGE SCALE GENOMIC DNA]</scope>
    <source>
        <strain evidence="3">DSM 100566</strain>
    </source>
</reference>
<protein>
    <submittedName>
        <fullName evidence="2">Uncharacterized protein</fullName>
    </submittedName>
</protein>
<name>A0A1M5DKI4_9RHOB</name>
<sequence length="93" mass="10602">MKMLHLIPQVILLSAVVGSSASSATCLAPERPFVPSDPVVAVEYADLIRQDFENYFRGILRYFQCLDGERARVFDEAREISKEYSKFIETIDQ</sequence>
<evidence type="ECO:0000256" key="1">
    <source>
        <dbReference type="SAM" id="SignalP"/>
    </source>
</evidence>
<feature type="chain" id="PRO_5012747911" evidence="1">
    <location>
        <begin position="25"/>
        <end position="93"/>
    </location>
</feature>
<dbReference type="STRING" id="1486859.SAMN05444273_10986"/>
<dbReference type="AlphaFoldDB" id="A0A1M5DKI4"/>
<organism evidence="2 3">
    <name type="scientific">Litoreibacter ascidiaceicola</name>
    <dbReference type="NCBI Taxonomy" id="1486859"/>
    <lineage>
        <taxon>Bacteria</taxon>
        <taxon>Pseudomonadati</taxon>
        <taxon>Pseudomonadota</taxon>
        <taxon>Alphaproteobacteria</taxon>
        <taxon>Rhodobacterales</taxon>
        <taxon>Roseobacteraceae</taxon>
        <taxon>Litoreibacter</taxon>
    </lineage>
</organism>